<feature type="transmembrane region" description="Helical" evidence="1">
    <location>
        <begin position="117"/>
        <end position="137"/>
    </location>
</feature>
<name>A0A2T0BME5_9CLOT</name>
<dbReference type="AlphaFoldDB" id="A0A2T0BME5"/>
<dbReference type="Pfam" id="PF11193">
    <property type="entry name" value="DUF2812"/>
    <property type="match status" value="1"/>
</dbReference>
<dbReference type="Proteomes" id="UP000237798">
    <property type="component" value="Unassembled WGS sequence"/>
</dbReference>
<dbReference type="RefSeq" id="WP_106009551.1">
    <property type="nucleotide sequence ID" value="NZ_JALCPJ010000013.1"/>
</dbReference>
<evidence type="ECO:0000256" key="1">
    <source>
        <dbReference type="SAM" id="Phobius"/>
    </source>
</evidence>
<organism evidence="2 3">
    <name type="scientific">Clostridium luticellarii</name>
    <dbReference type="NCBI Taxonomy" id="1691940"/>
    <lineage>
        <taxon>Bacteria</taxon>
        <taxon>Bacillati</taxon>
        <taxon>Bacillota</taxon>
        <taxon>Clostridia</taxon>
        <taxon>Eubacteriales</taxon>
        <taxon>Clostridiaceae</taxon>
        <taxon>Clostridium</taxon>
    </lineage>
</organism>
<dbReference type="InterPro" id="IPR021359">
    <property type="entry name" value="DUF2812"/>
</dbReference>
<evidence type="ECO:0000313" key="3">
    <source>
        <dbReference type="Proteomes" id="UP000237798"/>
    </source>
</evidence>
<keyword evidence="3" id="KW-1185">Reference proteome</keyword>
<dbReference type="OrthoDB" id="1928173at2"/>
<keyword evidence="1" id="KW-0472">Membrane</keyword>
<feature type="transmembrane region" description="Helical" evidence="1">
    <location>
        <begin position="219"/>
        <end position="238"/>
    </location>
</feature>
<reference evidence="2 3" key="1">
    <citation type="submission" date="2018-03" db="EMBL/GenBank/DDBJ databases">
        <title>Genome sequence of Clostridium luticellarii DSM 29923.</title>
        <authorList>
            <person name="Poehlein A."/>
            <person name="Daniel R."/>
        </authorList>
    </citation>
    <scope>NUCLEOTIDE SEQUENCE [LARGE SCALE GENOMIC DNA]</scope>
    <source>
        <strain evidence="2 3">DSM 29923</strain>
    </source>
</reference>
<feature type="transmembrane region" description="Helical" evidence="1">
    <location>
        <begin position="191"/>
        <end position="213"/>
    </location>
</feature>
<feature type="transmembrane region" description="Helical" evidence="1">
    <location>
        <begin position="143"/>
        <end position="171"/>
    </location>
</feature>
<sequence>MFDKKYVISNGLAFAEDEEMEMLSSYAKKGWILYKLDFFGYKLRKGEPKDLQYSLDYRRDPDKEYFSYFKEAGWSHVCSSGNSIHIFSAPLGTKPIYTDSCTEIEKYMQQYKSARKAAIPSSISCVIFLIIVLLSRYDHIPYVYGIVFNILLIPVFVITVFSGLPCISYYLRINRVGEVKNKNFSKNRKAVYVIAIIMTLLLIFIIFFNIFYGIHVGKIIFYTVWFTAVVLWMAFCFMK</sequence>
<evidence type="ECO:0008006" key="4">
    <source>
        <dbReference type="Google" id="ProtNLM"/>
    </source>
</evidence>
<proteinExistence type="predicted"/>
<accession>A0A2T0BME5</accession>
<keyword evidence="1" id="KW-0812">Transmembrane</keyword>
<dbReference type="EMBL" id="PVXP01000025">
    <property type="protein sequence ID" value="PRR85048.1"/>
    <property type="molecule type" value="Genomic_DNA"/>
</dbReference>
<evidence type="ECO:0000313" key="2">
    <source>
        <dbReference type="EMBL" id="PRR85048.1"/>
    </source>
</evidence>
<gene>
    <name evidence="2" type="ORF">CLLU_19620</name>
</gene>
<protein>
    <recommendedName>
        <fullName evidence="4">DUF2812 domain-containing protein</fullName>
    </recommendedName>
</protein>
<keyword evidence="1" id="KW-1133">Transmembrane helix</keyword>
<comment type="caution">
    <text evidence="2">The sequence shown here is derived from an EMBL/GenBank/DDBJ whole genome shotgun (WGS) entry which is preliminary data.</text>
</comment>